<keyword evidence="2" id="KW-0238">DNA-binding</keyword>
<dbReference type="PANTHER" id="PTHR43280">
    <property type="entry name" value="ARAC-FAMILY TRANSCRIPTIONAL REGULATOR"/>
    <property type="match status" value="1"/>
</dbReference>
<evidence type="ECO:0000256" key="3">
    <source>
        <dbReference type="ARBA" id="ARBA00023163"/>
    </source>
</evidence>
<evidence type="ECO:0000313" key="7">
    <source>
        <dbReference type="Proteomes" id="UP001596113"/>
    </source>
</evidence>
<keyword evidence="4" id="KW-0472">Membrane</keyword>
<protein>
    <submittedName>
        <fullName evidence="6">Helix-turn-helix domain-containing protein</fullName>
    </submittedName>
</protein>
<accession>A0ABW0HWG7</accession>
<sequence>MLTLPKFFKANTLYAKIALSFVLTIVITILTLSTILYINFENIGLKIYYNLNKENLKQVGYSATLMRNTAQTLAFQIRFDTRISDLLTYKPVSLDESQAINQLSSYRNTSPFIDSIYIYNGLTKNFYVSSSNVKVKYSKNEFFDHDIVNILDRAQNQKIPDLIPRSSRVSLTGIDKDRILNAYSFILYDLTNERDLDNAIVLNISEDWMRETIDSLDSIPSSDTFIINNAGETVIRSLNHGMMDNLTEYGYIQKILSAKEQSGYFVGDVYGVKSLVTYLNSDLFDWKFVRVTPYANVVGKIDSMKTKTVAVCLIILLAGFLFSFLISNRLYKPINLLTKKLTILEKEEKKRFLTARQDFLRSLLHNETDDDREDQLHKLEHFHVELLTESSFMLIIFRIDHFSAYCAKYNYEDRNAQKYAMMNRISPLFAAHCKGEAIDSADDQITVVFNVPDPSPDELHKLVQERVQEVQEAVFNPYDISVSAAVSSIGDTISSISVLYDEAVNASLYRIFYGSRCTVFAEDTNKLKLIEYAYPVQKEKYLTDMLKLGKLDHAKTTYLDIVNGTNGYSFPVFRSAISHIEYAVSSVIESIERGAGSPSSFYMDTGNINLSAMESVEEVNHYFYKRFDDIGKKLEERKSLKSDELVDKITKIINDKYMEQSLSITRIAELSKISTTHLGRMFKKLTSKSIIDYINEIRIEKAKQLLISSHSSVNDISEQTGFTNSSYFYTVFKKYTGITPNEFRQANKQVE</sequence>
<dbReference type="RefSeq" id="WP_378135062.1">
    <property type="nucleotide sequence ID" value="NZ_JBHSMI010000028.1"/>
</dbReference>
<keyword evidence="7" id="KW-1185">Reference proteome</keyword>
<dbReference type="InterPro" id="IPR009057">
    <property type="entry name" value="Homeodomain-like_sf"/>
</dbReference>
<evidence type="ECO:0000259" key="5">
    <source>
        <dbReference type="PROSITE" id="PS01124"/>
    </source>
</evidence>
<evidence type="ECO:0000256" key="1">
    <source>
        <dbReference type="ARBA" id="ARBA00023015"/>
    </source>
</evidence>
<dbReference type="InterPro" id="IPR020449">
    <property type="entry name" value="Tscrpt_reg_AraC-type_HTH"/>
</dbReference>
<feature type="transmembrane region" description="Helical" evidence="4">
    <location>
        <begin position="309"/>
        <end position="331"/>
    </location>
</feature>
<proteinExistence type="predicted"/>
<evidence type="ECO:0000313" key="6">
    <source>
        <dbReference type="EMBL" id="MFC5404615.1"/>
    </source>
</evidence>
<dbReference type="InterPro" id="IPR018062">
    <property type="entry name" value="HTH_AraC-typ_CS"/>
</dbReference>
<keyword evidence="4" id="KW-1133">Transmembrane helix</keyword>
<dbReference type="PROSITE" id="PS00041">
    <property type="entry name" value="HTH_ARAC_FAMILY_1"/>
    <property type="match status" value="1"/>
</dbReference>
<dbReference type="SUPFAM" id="SSF46689">
    <property type="entry name" value="Homeodomain-like"/>
    <property type="match status" value="1"/>
</dbReference>
<keyword evidence="1" id="KW-0805">Transcription regulation</keyword>
<name>A0ABW0HWG7_9BACL</name>
<dbReference type="InterPro" id="IPR018060">
    <property type="entry name" value="HTH_AraC"/>
</dbReference>
<dbReference type="Gene3D" id="1.10.10.60">
    <property type="entry name" value="Homeodomain-like"/>
    <property type="match status" value="2"/>
</dbReference>
<dbReference type="PROSITE" id="PS01124">
    <property type="entry name" value="HTH_ARAC_FAMILY_2"/>
    <property type="match status" value="1"/>
</dbReference>
<keyword evidence="4" id="KW-0812">Transmembrane</keyword>
<evidence type="ECO:0000256" key="4">
    <source>
        <dbReference type="SAM" id="Phobius"/>
    </source>
</evidence>
<dbReference type="Pfam" id="PF12833">
    <property type="entry name" value="HTH_18"/>
    <property type="match status" value="1"/>
</dbReference>
<evidence type="ECO:0000256" key="2">
    <source>
        <dbReference type="ARBA" id="ARBA00023125"/>
    </source>
</evidence>
<dbReference type="PRINTS" id="PR00032">
    <property type="entry name" value="HTHARAC"/>
</dbReference>
<comment type="caution">
    <text evidence="6">The sequence shown here is derived from an EMBL/GenBank/DDBJ whole genome shotgun (WGS) entry which is preliminary data.</text>
</comment>
<dbReference type="SMART" id="SM00342">
    <property type="entry name" value="HTH_ARAC"/>
    <property type="match status" value="1"/>
</dbReference>
<feature type="transmembrane region" description="Helical" evidence="4">
    <location>
        <begin position="13"/>
        <end position="38"/>
    </location>
</feature>
<dbReference type="PANTHER" id="PTHR43280:SF2">
    <property type="entry name" value="HTH-TYPE TRANSCRIPTIONAL REGULATOR EXSA"/>
    <property type="match status" value="1"/>
</dbReference>
<feature type="domain" description="HTH araC/xylS-type" evidence="5">
    <location>
        <begin position="647"/>
        <end position="746"/>
    </location>
</feature>
<dbReference type="Proteomes" id="UP001596113">
    <property type="component" value="Unassembled WGS sequence"/>
</dbReference>
<reference evidence="7" key="1">
    <citation type="journal article" date="2019" name="Int. J. Syst. Evol. Microbiol.">
        <title>The Global Catalogue of Microorganisms (GCM) 10K type strain sequencing project: providing services to taxonomists for standard genome sequencing and annotation.</title>
        <authorList>
            <consortium name="The Broad Institute Genomics Platform"/>
            <consortium name="The Broad Institute Genome Sequencing Center for Infectious Disease"/>
            <person name="Wu L."/>
            <person name="Ma J."/>
        </authorList>
    </citation>
    <scope>NUCLEOTIDE SEQUENCE [LARGE SCALE GENOMIC DNA]</scope>
    <source>
        <strain evidence="7">CGMCC 1.18575</strain>
    </source>
</reference>
<dbReference type="EMBL" id="JBHSMI010000028">
    <property type="protein sequence ID" value="MFC5404615.1"/>
    <property type="molecule type" value="Genomic_DNA"/>
</dbReference>
<organism evidence="6 7">
    <name type="scientific">Cohnella soli</name>
    <dbReference type="NCBI Taxonomy" id="425005"/>
    <lineage>
        <taxon>Bacteria</taxon>
        <taxon>Bacillati</taxon>
        <taxon>Bacillota</taxon>
        <taxon>Bacilli</taxon>
        <taxon>Bacillales</taxon>
        <taxon>Paenibacillaceae</taxon>
        <taxon>Cohnella</taxon>
    </lineage>
</organism>
<keyword evidence="3" id="KW-0804">Transcription</keyword>
<dbReference type="Gene3D" id="3.30.450.20">
    <property type="entry name" value="PAS domain"/>
    <property type="match status" value="1"/>
</dbReference>
<gene>
    <name evidence="6" type="ORF">ACFPOF_17910</name>
</gene>